<dbReference type="AlphaFoldDB" id="A0A7D4PX15"/>
<sequence>MKLLTKKIYYLYLLLLPVLPATGFAQAPKPTAKITGSIVNAENKPVEFATISLLRAKDSAVVKGALGTEAGTYTLDKVAPGTYLVKTTTVGYNKGLSKPISVTPATTTITVPAITMQSSAKALSTVNIQTSKPLLERKLDRTVMNVENSVLAAGNNALDILERAPGVSLDKDDNISLNGKGGVTVMINDKLTYLSSAQLATLLRSTDGNNIATIEIITNPSAKYDASGNSGIINIKLKKNRQVGTSGTFTTGAGYGAFWKDNESLSLNHKQGKLNVYTNISHNDEKRENNIGIRRVVQQSAGNTYFNQDTRLISPNHYNNYRLGADYDLSKKNTIGFVVNGYTNWESDSSSSFTHIGKTIAATDSSLRSNSQSLQHYTNFAANLNDRWQIDTLGQELSVDLDYSRFNNHVDANYLNSVFFANGSLKQAEYLRNQTPSTIDIRTAKADYTYPISKTLRFEAGAKFSNVKTDNNLIAQIRDASGIYVNDANRTNHFIYQEKIDAGYMNLGKSYKNTSMQIGVRAEYTTSNGYLVNSPAVVRHYLNFFPSLFINHSINKKNDIGFSYSRRIDRPDYSSLNPFVFYLDKYTYEQGNPFLRPQYTNAFEVNYSWNKTINVAVNYSHTTDVINQIVLTDTLKKASFQTNLNLQQQDSYSMNISSPYTVTKWWTGNANLNMFYNKFKSDGLLGANLNDGSFAYQARATQSLTFIKGYRIEITGVYRSPATRGIFNMREQYAADAGISHSFANKKANIKLAMNDIFNTRVNNVTSMYQSVNLAVHQKNETRVTRLTFTYNFGNNKIKARQHQTGADDEKSRAGGGN</sequence>
<dbReference type="PANTHER" id="PTHR40980:SF4">
    <property type="entry name" value="TONB-DEPENDENT RECEPTOR-LIKE BETA-BARREL DOMAIN-CONTAINING PROTEIN"/>
    <property type="match status" value="1"/>
</dbReference>
<gene>
    <name evidence="3" type="ORF">HQ865_21155</name>
</gene>
<evidence type="ECO:0000313" key="4">
    <source>
        <dbReference type="Proteomes" id="UP000505355"/>
    </source>
</evidence>
<accession>A0A7D4PX15</accession>
<name>A0A7D4PX15_9SPHI</name>
<dbReference type="KEGG" id="mmab:HQ865_21155"/>
<dbReference type="PANTHER" id="PTHR40980">
    <property type="entry name" value="PLUG DOMAIN-CONTAINING PROTEIN"/>
    <property type="match status" value="1"/>
</dbReference>
<dbReference type="SUPFAM" id="SSF56935">
    <property type="entry name" value="Porins"/>
    <property type="match status" value="1"/>
</dbReference>
<protein>
    <submittedName>
        <fullName evidence="3">TonB-dependent receptor</fullName>
    </submittedName>
</protein>
<dbReference type="Gene3D" id="2.170.130.10">
    <property type="entry name" value="TonB-dependent receptor, plug domain"/>
    <property type="match status" value="1"/>
</dbReference>
<dbReference type="InterPro" id="IPR037066">
    <property type="entry name" value="Plug_dom_sf"/>
</dbReference>
<feature type="domain" description="Outer membrane protein beta-barrel" evidence="2">
    <location>
        <begin position="389"/>
        <end position="791"/>
    </location>
</feature>
<feature type="signal peptide" evidence="1">
    <location>
        <begin position="1"/>
        <end position="25"/>
    </location>
</feature>
<dbReference type="EMBL" id="CP054139">
    <property type="protein sequence ID" value="QKJ32163.1"/>
    <property type="molecule type" value="Genomic_DNA"/>
</dbReference>
<proteinExistence type="predicted"/>
<evidence type="ECO:0000259" key="2">
    <source>
        <dbReference type="Pfam" id="PF14905"/>
    </source>
</evidence>
<dbReference type="GO" id="GO:0030246">
    <property type="term" value="F:carbohydrate binding"/>
    <property type="evidence" value="ECO:0007669"/>
    <property type="project" value="InterPro"/>
</dbReference>
<evidence type="ECO:0000256" key="1">
    <source>
        <dbReference type="SAM" id="SignalP"/>
    </source>
</evidence>
<dbReference type="InterPro" id="IPR013784">
    <property type="entry name" value="Carb-bd-like_fold"/>
</dbReference>
<keyword evidence="1" id="KW-0732">Signal</keyword>
<evidence type="ECO:0000313" key="3">
    <source>
        <dbReference type="EMBL" id="QKJ32163.1"/>
    </source>
</evidence>
<dbReference type="Proteomes" id="UP000505355">
    <property type="component" value="Chromosome"/>
</dbReference>
<organism evidence="3 4">
    <name type="scientific">Mucilaginibacter mali</name>
    <dbReference type="NCBI Taxonomy" id="2740462"/>
    <lineage>
        <taxon>Bacteria</taxon>
        <taxon>Pseudomonadati</taxon>
        <taxon>Bacteroidota</taxon>
        <taxon>Sphingobacteriia</taxon>
        <taxon>Sphingobacteriales</taxon>
        <taxon>Sphingobacteriaceae</taxon>
        <taxon>Mucilaginibacter</taxon>
    </lineage>
</organism>
<dbReference type="SUPFAM" id="SSF49452">
    <property type="entry name" value="Starch-binding domain-like"/>
    <property type="match status" value="1"/>
</dbReference>
<dbReference type="Pfam" id="PF13620">
    <property type="entry name" value="CarboxypepD_reg"/>
    <property type="match status" value="1"/>
</dbReference>
<reference evidence="3 4" key="1">
    <citation type="submission" date="2020-05" db="EMBL/GenBank/DDBJ databases">
        <title>Mucilaginibacter mali sp. nov.</title>
        <authorList>
            <person name="Kim H.S."/>
            <person name="Lee K.C."/>
            <person name="Suh M.K."/>
            <person name="Kim J.-S."/>
            <person name="Han K.-I."/>
            <person name="Eom M.K."/>
            <person name="Shin Y.K."/>
            <person name="Lee J.-S."/>
        </authorList>
    </citation>
    <scope>NUCLEOTIDE SEQUENCE [LARGE SCALE GENOMIC DNA]</scope>
    <source>
        <strain evidence="3 4">G2-14</strain>
    </source>
</reference>
<dbReference type="RefSeq" id="WP_173416814.1">
    <property type="nucleotide sequence ID" value="NZ_CP054139.1"/>
</dbReference>
<feature type="chain" id="PRO_5028956561" evidence="1">
    <location>
        <begin position="26"/>
        <end position="818"/>
    </location>
</feature>
<dbReference type="Pfam" id="PF14905">
    <property type="entry name" value="OMP_b-brl_3"/>
    <property type="match status" value="1"/>
</dbReference>
<keyword evidence="3" id="KW-0675">Receptor</keyword>
<dbReference type="InterPro" id="IPR041700">
    <property type="entry name" value="OMP_b-brl_3"/>
</dbReference>
<dbReference type="Gene3D" id="2.60.40.1120">
    <property type="entry name" value="Carboxypeptidase-like, regulatory domain"/>
    <property type="match status" value="1"/>
</dbReference>
<keyword evidence="4" id="KW-1185">Reference proteome</keyword>